<feature type="domain" description="Tail sheath protein Gp18-like" evidence="4">
    <location>
        <begin position="28"/>
        <end position="87"/>
    </location>
</feature>
<comment type="caution">
    <text evidence="5">The sequence shown here is derived from an EMBL/GenBank/DDBJ whole genome shotgun (WGS) entry which is preliminary data.</text>
</comment>
<proteinExistence type="inferred from homology"/>
<evidence type="ECO:0000259" key="2">
    <source>
        <dbReference type="Pfam" id="PF04984"/>
    </source>
</evidence>
<name>A0A1E8PS97_9BURK</name>
<dbReference type="PANTHER" id="PTHR35861:SF1">
    <property type="entry name" value="PHAGE TAIL SHEATH PROTEIN"/>
    <property type="match status" value="1"/>
</dbReference>
<feature type="domain" description="Tail sheath protein C-terminal" evidence="3">
    <location>
        <begin position="283"/>
        <end position="378"/>
    </location>
</feature>
<evidence type="ECO:0000256" key="1">
    <source>
        <dbReference type="ARBA" id="ARBA00008005"/>
    </source>
</evidence>
<dbReference type="Pfam" id="PF22671">
    <property type="entry name" value="Gp18_domIII_N"/>
    <property type="match status" value="1"/>
</dbReference>
<dbReference type="InterPro" id="IPR054564">
    <property type="entry name" value="Gp18_domIII_N"/>
</dbReference>
<sequence length="391" mass="42415">MATDYHHGVRVIEINEGSRPIRTVSTAVLGLIATADDADPVSFPLDTPVLVTNVLAAMGKAGKTGTLYRALEAIAAQTKPLTIVVRVAEGETEAETTTNVVGGVSPDGKYLGVKSLLAAQSKLGVKPRILGAPGLDTKAVTNALASVAQQLRAFVYASAYGCSNVVAATTYRGQFGQREVMMIWPDFVNWDTATDAEASMSAVAYAMGLRAKIDEETGWHKTLSNVVVNGPTGLTRDVFFDLQDPATDAGVLNAKEVTTLINMGGYRFWGSRTCEAPGGFFYFESYTRTAQVLADTIAEAHFAFVDLPLHPSLVRDLLESINAKFRDLKLQGYIIDGHAWYDEQFNDKDTLKAGKLAIDYDYTPVPPLENLRFQQRITDRYLADFASRIAA</sequence>
<organism evidence="5 6">
    <name type="scientific">Janthinobacterium lividum</name>
    <dbReference type="NCBI Taxonomy" id="29581"/>
    <lineage>
        <taxon>Bacteria</taxon>
        <taxon>Pseudomonadati</taxon>
        <taxon>Pseudomonadota</taxon>
        <taxon>Betaproteobacteria</taxon>
        <taxon>Burkholderiales</taxon>
        <taxon>Oxalobacteraceae</taxon>
        <taxon>Janthinobacterium</taxon>
    </lineage>
</organism>
<reference evidence="5 6" key="1">
    <citation type="submission" date="2016-10" db="EMBL/GenBank/DDBJ databases">
        <title>Updated version of Genome Assembly of Janthinobacterium lividum ERGS5:01.</title>
        <authorList>
            <person name="Kumar R."/>
            <person name="Acharya V."/>
            <person name="Singh D."/>
        </authorList>
    </citation>
    <scope>NUCLEOTIDE SEQUENCE [LARGE SCALE GENOMIC DNA]</scope>
    <source>
        <strain evidence="5 6">ERGS5:01</strain>
    </source>
</reference>
<dbReference type="AlphaFoldDB" id="A0A1E8PS97"/>
<dbReference type="Proteomes" id="UP000092634">
    <property type="component" value="Unassembled WGS sequence"/>
</dbReference>
<gene>
    <name evidence="5" type="ORF">BA896_010215</name>
</gene>
<dbReference type="InterPro" id="IPR035089">
    <property type="entry name" value="Phage_sheath_subtilisin"/>
</dbReference>
<dbReference type="Pfam" id="PF17482">
    <property type="entry name" value="Phage_sheath_1C"/>
    <property type="match status" value="1"/>
</dbReference>
<dbReference type="PANTHER" id="PTHR35861">
    <property type="match status" value="1"/>
</dbReference>
<protein>
    <submittedName>
        <fullName evidence="5">Phage tail protein</fullName>
    </submittedName>
</protein>
<dbReference type="InterPro" id="IPR020287">
    <property type="entry name" value="Tail_sheath_C"/>
</dbReference>
<dbReference type="EMBL" id="MAQB02000001">
    <property type="protein sequence ID" value="OFJ49193.1"/>
    <property type="molecule type" value="Genomic_DNA"/>
</dbReference>
<accession>A0A1E8PS97</accession>
<evidence type="ECO:0000259" key="3">
    <source>
        <dbReference type="Pfam" id="PF17482"/>
    </source>
</evidence>
<evidence type="ECO:0000259" key="4">
    <source>
        <dbReference type="Pfam" id="PF22671"/>
    </source>
</evidence>
<dbReference type="InterPro" id="IPR052042">
    <property type="entry name" value="Tail_sheath_structural"/>
</dbReference>
<evidence type="ECO:0000313" key="6">
    <source>
        <dbReference type="Proteomes" id="UP000092634"/>
    </source>
</evidence>
<comment type="similarity">
    <text evidence="1">Belongs to the myoviridae tail sheath protein family.</text>
</comment>
<evidence type="ECO:0000313" key="5">
    <source>
        <dbReference type="EMBL" id="OFJ49193.1"/>
    </source>
</evidence>
<feature type="domain" description="Tail sheath protein subtilisin-like" evidence="2">
    <location>
        <begin position="115"/>
        <end position="274"/>
    </location>
</feature>
<dbReference type="Pfam" id="PF04984">
    <property type="entry name" value="Phage_sheath_1"/>
    <property type="match status" value="1"/>
</dbReference>